<dbReference type="SUPFAM" id="SSF55874">
    <property type="entry name" value="ATPase domain of HSP90 chaperone/DNA topoisomerase II/histidine kinase"/>
    <property type="match status" value="1"/>
</dbReference>
<dbReference type="Pfam" id="PF08448">
    <property type="entry name" value="PAS_4"/>
    <property type="match status" value="1"/>
</dbReference>
<protein>
    <submittedName>
        <fullName evidence="8">PAS domain-containing protein</fullName>
    </submittedName>
</protein>
<dbReference type="SMART" id="SM00091">
    <property type="entry name" value="PAS"/>
    <property type="match status" value="3"/>
</dbReference>
<evidence type="ECO:0000259" key="7">
    <source>
        <dbReference type="PROSITE" id="PS50113"/>
    </source>
</evidence>
<evidence type="ECO:0000256" key="3">
    <source>
        <dbReference type="ARBA" id="ARBA00022991"/>
    </source>
</evidence>
<dbReference type="Gene3D" id="3.30.450.20">
    <property type="entry name" value="PAS domain"/>
    <property type="match status" value="2"/>
</dbReference>
<dbReference type="InterPro" id="IPR000700">
    <property type="entry name" value="PAS-assoc_C"/>
</dbReference>
<feature type="domain" description="PAS" evidence="6">
    <location>
        <begin position="430"/>
        <end position="502"/>
    </location>
</feature>
<keyword evidence="1" id="KW-0285">Flavoprotein</keyword>
<keyword evidence="2" id="KW-0288">FMN</keyword>
<dbReference type="InterPro" id="IPR013656">
    <property type="entry name" value="PAS_4"/>
</dbReference>
<dbReference type="SUPFAM" id="SSF55781">
    <property type="entry name" value="GAF domain-like"/>
    <property type="match status" value="1"/>
</dbReference>
<evidence type="ECO:0000256" key="2">
    <source>
        <dbReference type="ARBA" id="ARBA00022643"/>
    </source>
</evidence>
<dbReference type="PROSITE" id="PS50112">
    <property type="entry name" value="PAS"/>
    <property type="match status" value="1"/>
</dbReference>
<dbReference type="PROSITE" id="PS50109">
    <property type="entry name" value="HIS_KIN"/>
    <property type="match status" value="1"/>
</dbReference>
<dbReference type="AlphaFoldDB" id="A0AAE3K3S1"/>
<dbReference type="InterPro" id="IPR005467">
    <property type="entry name" value="His_kinase_dom"/>
</dbReference>
<evidence type="ECO:0000313" key="8">
    <source>
        <dbReference type="EMBL" id="MCL9812832.1"/>
    </source>
</evidence>
<dbReference type="SMART" id="SM00086">
    <property type="entry name" value="PAC"/>
    <property type="match status" value="1"/>
</dbReference>
<dbReference type="Pfam" id="PF02518">
    <property type="entry name" value="HATPase_c"/>
    <property type="match status" value="1"/>
</dbReference>
<accession>A0AAE3K3S1</accession>
<dbReference type="SUPFAM" id="SSF55785">
    <property type="entry name" value="PYP-like sensor domain (PAS domain)"/>
    <property type="match status" value="2"/>
</dbReference>
<dbReference type="InterPro" id="IPR036890">
    <property type="entry name" value="HATPase_C_sf"/>
</dbReference>
<dbReference type="PANTHER" id="PTHR47429">
    <property type="entry name" value="PROTEIN TWIN LOV 1"/>
    <property type="match status" value="1"/>
</dbReference>
<feature type="domain" description="PAC" evidence="7">
    <location>
        <begin position="506"/>
        <end position="558"/>
    </location>
</feature>
<dbReference type="Pfam" id="PF13426">
    <property type="entry name" value="PAS_9"/>
    <property type="match status" value="1"/>
</dbReference>
<dbReference type="EMBL" id="JAKRVY010000001">
    <property type="protein sequence ID" value="MCL9812832.1"/>
    <property type="molecule type" value="Genomic_DNA"/>
</dbReference>
<dbReference type="InterPro" id="IPR029016">
    <property type="entry name" value="GAF-like_dom_sf"/>
</dbReference>
<organism evidence="8 9">
    <name type="scientific">Natranaeroarchaeum aerophilus</name>
    <dbReference type="NCBI Taxonomy" id="2917711"/>
    <lineage>
        <taxon>Archaea</taxon>
        <taxon>Methanobacteriati</taxon>
        <taxon>Methanobacteriota</taxon>
        <taxon>Stenosarchaea group</taxon>
        <taxon>Halobacteria</taxon>
        <taxon>Halobacteriales</taxon>
        <taxon>Natronoarchaeaceae</taxon>
        <taxon>Natranaeroarchaeum</taxon>
    </lineage>
</organism>
<dbReference type="Gene3D" id="3.30.450.40">
    <property type="match status" value="1"/>
</dbReference>
<evidence type="ECO:0000259" key="6">
    <source>
        <dbReference type="PROSITE" id="PS50112"/>
    </source>
</evidence>
<dbReference type="PANTHER" id="PTHR47429:SF2">
    <property type="entry name" value="PROTEIN TWIN LOV 1"/>
    <property type="match status" value="1"/>
</dbReference>
<dbReference type="NCBIfam" id="TIGR00229">
    <property type="entry name" value="sensory_box"/>
    <property type="match status" value="1"/>
</dbReference>
<dbReference type="Proteomes" id="UP001202674">
    <property type="component" value="Unassembled WGS sequence"/>
</dbReference>
<keyword evidence="9" id="KW-1185">Reference proteome</keyword>
<comment type="caution">
    <text evidence="8">The sequence shown here is derived from an EMBL/GenBank/DDBJ whole genome shotgun (WGS) entry which is preliminary data.</text>
</comment>
<keyword evidence="3" id="KW-0157">Chromophore</keyword>
<dbReference type="InterPro" id="IPR000014">
    <property type="entry name" value="PAS"/>
</dbReference>
<dbReference type="RefSeq" id="WP_250594859.1">
    <property type="nucleotide sequence ID" value="NZ_JAKRVY010000001.1"/>
</dbReference>
<feature type="domain" description="Histidine kinase" evidence="5">
    <location>
        <begin position="562"/>
        <end position="765"/>
    </location>
</feature>
<gene>
    <name evidence="8" type="ORF">AArcSt11_04100</name>
</gene>
<dbReference type="SMART" id="SM00065">
    <property type="entry name" value="GAF"/>
    <property type="match status" value="1"/>
</dbReference>
<dbReference type="Pfam" id="PF01590">
    <property type="entry name" value="GAF"/>
    <property type="match status" value="1"/>
</dbReference>
<evidence type="ECO:0000256" key="4">
    <source>
        <dbReference type="SAM" id="MobiDB-lite"/>
    </source>
</evidence>
<dbReference type="SMART" id="SM00387">
    <property type="entry name" value="HATPase_c"/>
    <property type="match status" value="1"/>
</dbReference>
<proteinExistence type="predicted"/>
<dbReference type="Gene3D" id="3.30.565.10">
    <property type="entry name" value="Histidine kinase-like ATPase, C-terminal domain"/>
    <property type="match status" value="1"/>
</dbReference>
<dbReference type="PROSITE" id="PS50113">
    <property type="entry name" value="PAC"/>
    <property type="match status" value="1"/>
</dbReference>
<evidence type="ECO:0000313" key="9">
    <source>
        <dbReference type="Proteomes" id="UP001202674"/>
    </source>
</evidence>
<dbReference type="InterPro" id="IPR003018">
    <property type="entry name" value="GAF"/>
</dbReference>
<dbReference type="CDD" id="cd00130">
    <property type="entry name" value="PAS"/>
    <property type="match status" value="1"/>
</dbReference>
<name>A0AAE3K3S1_9EURY</name>
<dbReference type="InterPro" id="IPR001610">
    <property type="entry name" value="PAC"/>
</dbReference>
<reference evidence="8 9" key="1">
    <citation type="journal article" date="2022" name="Syst. Appl. Microbiol.">
        <title>Natronocalculus amylovorans gen. nov., sp. nov., and Natranaeroarchaeum aerophilus sp. nov., dominant culturable amylolytic natronoarchaea from hypersaline soda lakes in southwestern Siberia.</title>
        <authorList>
            <person name="Sorokin D.Y."/>
            <person name="Elcheninov A.G."/>
            <person name="Khizhniak T.V."/>
            <person name="Koenen M."/>
            <person name="Bale N.J."/>
            <person name="Damste J.S.S."/>
            <person name="Kublanov I.V."/>
        </authorList>
    </citation>
    <scope>NUCLEOTIDE SEQUENCE [LARGE SCALE GENOMIC DNA]</scope>
    <source>
        <strain evidence="8 9">AArc-St1-1</strain>
    </source>
</reference>
<evidence type="ECO:0000259" key="5">
    <source>
        <dbReference type="PROSITE" id="PS50109"/>
    </source>
</evidence>
<evidence type="ECO:0000256" key="1">
    <source>
        <dbReference type="ARBA" id="ARBA00022630"/>
    </source>
</evidence>
<feature type="region of interest" description="Disordered" evidence="4">
    <location>
        <begin position="58"/>
        <end position="92"/>
    </location>
</feature>
<dbReference type="InterPro" id="IPR035965">
    <property type="entry name" value="PAS-like_dom_sf"/>
</dbReference>
<dbReference type="InterPro" id="IPR003594">
    <property type="entry name" value="HATPase_dom"/>
</dbReference>
<sequence length="770" mass="86619">MSNQPCSARVPIEELSDPVILVDDRWAIVGGNAATDRLLVDDLDQSLGRPLDDVLQFTDPITGDRRRPSSAEPPTSGCELDSCGPLTVRSEDGSSETVALSVIPIDEADTAAMLLFRPVDTEYDQQRHRDRHRDALYELSIDKSVTEGEFTVAIETITETAADVLGTTRVSVWLFDESGEEMRCVDRYDRQSGEHSTGDRLMAERYPAYFDAVESNRTFAIPDARADPRTAALTESYLEPNGITSMLDAALRDGGDVIGVVCHEQVGEQREWTDDELGFAGNIADLVHRTFRRQQRDRNRTRMEFRRSLLKAQQESVQDGILVVGTEGEFLSYNERFKQLWAVPEEIFERGNEAEALEYARDVLEDPEAFFDLIKRLRADPTATSHDEIRLDSGRILDVYSTPVVGEDGTRYGRLWRCRDITDQRERERELELKNRAIDEAPVGVTITDPDLEDNPMIYVNEQFEQLTGYTSEEVLGRNCRILQGEQTQPRPVAELREAIDEERPVDVELRNYRSDGSMFWNRVTIAPVKDEDGTVRNYVGFQQNVTDRVEASQQLRVLDRVLRHNITNGMNVIVGYAEQLTTVDTGEREAERTIVREADRLIGLTNKHRKIVKLLSEHPRPESIPLWEIARSIAITVRAFDGDAELSIDGSTDVLVDAIPTFEDAIDELLSNAVEHSEREQPRVSIGIEVGETTVAIHVRDYGPGLPHEEASILTGEQRVGPLTHGLGLGLWHVYWIISLSGGSIDVRQTDPGTEITITLHRVDAGETR</sequence>